<proteinExistence type="predicted"/>
<dbReference type="Pfam" id="PF00561">
    <property type="entry name" value="Abhydrolase_1"/>
    <property type="match status" value="1"/>
</dbReference>
<organism evidence="2 3">
    <name type="scientific">Erythrobacter litoralis</name>
    <dbReference type="NCBI Taxonomy" id="39960"/>
    <lineage>
        <taxon>Bacteria</taxon>
        <taxon>Pseudomonadati</taxon>
        <taxon>Pseudomonadota</taxon>
        <taxon>Alphaproteobacteria</taxon>
        <taxon>Sphingomonadales</taxon>
        <taxon>Erythrobacteraceae</taxon>
        <taxon>Erythrobacter/Porphyrobacter group</taxon>
        <taxon>Erythrobacter</taxon>
    </lineage>
</organism>
<dbReference type="PANTHER" id="PTHR43433:SF8">
    <property type="entry name" value="BIFUNCTIONAL LIPASE_ADENYLATE CYCLASE LIPJ"/>
    <property type="match status" value="1"/>
</dbReference>
<dbReference type="InterPro" id="IPR036388">
    <property type="entry name" value="WH-like_DNA-bd_sf"/>
</dbReference>
<dbReference type="PRINTS" id="PR00111">
    <property type="entry name" value="ABHYDROLASE"/>
</dbReference>
<gene>
    <name evidence="2" type="ORF">EH32_13495</name>
</gene>
<keyword evidence="3" id="KW-1185">Reference proteome</keyword>
<dbReference type="Gene3D" id="3.40.50.1820">
    <property type="entry name" value="alpha/beta hydrolase"/>
    <property type="match status" value="1"/>
</dbReference>
<dbReference type="Proteomes" id="UP000027866">
    <property type="component" value="Unassembled WGS sequence"/>
</dbReference>
<comment type="caution">
    <text evidence="2">The sequence shown here is derived from an EMBL/GenBank/DDBJ whole genome shotgun (WGS) entry which is preliminary data.</text>
</comment>
<accession>A0A074MH34</accession>
<sequence length="426" mass="47408">MTRIEIGEDIAVTRGDRRLQMPKSRKARALLAYLALSRKAVHRSRLSEMFWHRAADPRGGLRWALTRLRRLLGPDEGWLIADSSCVQLACPAEAIAVDRSAGDLLLIATETGDHDEYAAWLVALRGEIASGFGDGPLMDADREERPPRQTIRYATAPDGTRIAYAAMGEGRPVVRAANWLTHLDAELDIPAWSGLILRLARKYCLYRYDERGNGLSDWDVEDLSFDAFVSDLECVIDTIALERFPLIGISQGAPVCIEYAARHPERVSGLVLIGGYPAGWRFDPAPGSQARREAEMTLVRHGWGANTSAYRQIFSQTFFSDVDRETIEQFNEFQRLTTSAENAARFIDCFGNIDVRARLGGIQIPTLVLHSRGDERIAFGVGAELAASMPNAELRTLASRNHLPHPGEPAFSVMMQEIERFIDSLD</sequence>
<dbReference type="RefSeq" id="WP_051698032.1">
    <property type="nucleotide sequence ID" value="NZ_CP017057.1"/>
</dbReference>
<evidence type="ECO:0000259" key="1">
    <source>
        <dbReference type="Pfam" id="PF00561"/>
    </source>
</evidence>
<dbReference type="PATRIC" id="fig|39960.10.peg.964"/>
<evidence type="ECO:0000313" key="2">
    <source>
        <dbReference type="EMBL" id="KEO92804.1"/>
    </source>
</evidence>
<dbReference type="EMBL" id="JMIX01000008">
    <property type="protein sequence ID" value="KEO92804.1"/>
    <property type="molecule type" value="Genomic_DNA"/>
</dbReference>
<dbReference type="KEGG" id="elq:Ga0102493_111877"/>
<dbReference type="OrthoDB" id="27092at2"/>
<dbReference type="InterPro" id="IPR029058">
    <property type="entry name" value="AB_hydrolase_fold"/>
</dbReference>
<reference evidence="2 3" key="1">
    <citation type="submission" date="2014-04" db="EMBL/GenBank/DDBJ databases">
        <title>A comprehensive comparison of genomes of Erythrobacter spp. Strains.</title>
        <authorList>
            <person name="Zheng Q."/>
        </authorList>
    </citation>
    <scope>NUCLEOTIDE SEQUENCE [LARGE SCALE GENOMIC DNA]</scope>
    <source>
        <strain evidence="2 3">DSM 8509</strain>
    </source>
</reference>
<dbReference type="InterPro" id="IPR000073">
    <property type="entry name" value="AB_hydrolase_1"/>
</dbReference>
<evidence type="ECO:0000313" key="3">
    <source>
        <dbReference type="Proteomes" id="UP000027866"/>
    </source>
</evidence>
<dbReference type="PANTHER" id="PTHR43433">
    <property type="entry name" value="HYDROLASE, ALPHA/BETA FOLD FAMILY PROTEIN"/>
    <property type="match status" value="1"/>
</dbReference>
<dbReference type="GO" id="GO:0006355">
    <property type="term" value="P:regulation of DNA-templated transcription"/>
    <property type="evidence" value="ECO:0007669"/>
    <property type="project" value="InterPro"/>
</dbReference>
<dbReference type="InterPro" id="IPR016032">
    <property type="entry name" value="Sig_transdc_resp-reg_C-effctor"/>
</dbReference>
<dbReference type="AlphaFoldDB" id="A0A074MH34"/>
<protein>
    <recommendedName>
        <fullName evidence="1">AB hydrolase-1 domain-containing protein</fullName>
    </recommendedName>
</protein>
<dbReference type="GO" id="GO:0003677">
    <property type="term" value="F:DNA binding"/>
    <property type="evidence" value="ECO:0007669"/>
    <property type="project" value="InterPro"/>
</dbReference>
<dbReference type="SUPFAM" id="SSF46894">
    <property type="entry name" value="C-terminal effector domain of the bipartite response regulators"/>
    <property type="match status" value="1"/>
</dbReference>
<feature type="domain" description="AB hydrolase-1" evidence="1">
    <location>
        <begin position="192"/>
        <end position="405"/>
    </location>
</feature>
<name>A0A074MH34_9SPHN</name>
<dbReference type="SUPFAM" id="SSF53474">
    <property type="entry name" value="alpha/beta-Hydrolases"/>
    <property type="match status" value="1"/>
</dbReference>
<dbReference type="Gene3D" id="1.10.10.10">
    <property type="entry name" value="Winged helix-like DNA-binding domain superfamily/Winged helix DNA-binding domain"/>
    <property type="match status" value="1"/>
</dbReference>
<dbReference type="InterPro" id="IPR050471">
    <property type="entry name" value="AB_hydrolase"/>
</dbReference>